<proteinExistence type="predicted"/>
<comment type="caution">
    <text evidence="4">The sequence shown here is derived from an EMBL/GenBank/DDBJ whole genome shotgun (WGS) entry which is preliminary data.</text>
</comment>
<keyword evidence="2" id="KW-0325">Glycoprotein</keyword>
<dbReference type="RefSeq" id="WP_311340512.1">
    <property type="nucleotide sequence ID" value="NZ_JAVRHS010000004.1"/>
</dbReference>
<dbReference type="InterPro" id="IPR037359">
    <property type="entry name" value="NST/OST"/>
</dbReference>
<gene>
    <name evidence="4" type="ORF">RM533_07000</name>
</gene>
<evidence type="ECO:0000256" key="1">
    <source>
        <dbReference type="ARBA" id="ARBA00022679"/>
    </source>
</evidence>
<dbReference type="SUPFAM" id="SSF52540">
    <property type="entry name" value="P-loop containing nucleoside triphosphate hydrolases"/>
    <property type="match status" value="1"/>
</dbReference>
<evidence type="ECO:0000313" key="5">
    <source>
        <dbReference type="Proteomes" id="UP001259803"/>
    </source>
</evidence>
<name>A0ABU2ZH59_9SPHN</name>
<dbReference type="PANTHER" id="PTHR10605:SF56">
    <property type="entry name" value="BIFUNCTIONAL HEPARAN SULFATE N-DEACETYLASE_N-SULFOTRANSFERASE"/>
    <property type="match status" value="1"/>
</dbReference>
<keyword evidence="5" id="KW-1185">Reference proteome</keyword>
<dbReference type="Pfam" id="PF00685">
    <property type="entry name" value="Sulfotransfer_1"/>
    <property type="match status" value="1"/>
</dbReference>
<evidence type="ECO:0000256" key="2">
    <source>
        <dbReference type="ARBA" id="ARBA00023180"/>
    </source>
</evidence>
<reference evidence="4 5" key="1">
    <citation type="submission" date="2023-09" db="EMBL/GenBank/DDBJ databases">
        <authorList>
            <person name="Rey-Velasco X."/>
        </authorList>
    </citation>
    <scope>NUCLEOTIDE SEQUENCE [LARGE SCALE GENOMIC DNA]</scope>
    <source>
        <strain evidence="4 5">F390</strain>
    </source>
</reference>
<dbReference type="Proteomes" id="UP001259803">
    <property type="component" value="Unassembled WGS sequence"/>
</dbReference>
<keyword evidence="1" id="KW-0808">Transferase</keyword>
<accession>A0ABU2ZH59</accession>
<organism evidence="4 5">
    <name type="scientific">Croceicoccus esteveae</name>
    <dbReference type="NCBI Taxonomy" id="3075597"/>
    <lineage>
        <taxon>Bacteria</taxon>
        <taxon>Pseudomonadati</taxon>
        <taxon>Pseudomonadota</taxon>
        <taxon>Alphaproteobacteria</taxon>
        <taxon>Sphingomonadales</taxon>
        <taxon>Erythrobacteraceae</taxon>
        <taxon>Croceicoccus</taxon>
    </lineage>
</organism>
<evidence type="ECO:0000313" key="4">
    <source>
        <dbReference type="EMBL" id="MDT0575930.1"/>
    </source>
</evidence>
<dbReference type="InterPro" id="IPR000863">
    <property type="entry name" value="Sulfotransferase_dom"/>
</dbReference>
<dbReference type="PANTHER" id="PTHR10605">
    <property type="entry name" value="HEPARAN SULFATE SULFOTRANSFERASE"/>
    <property type="match status" value="1"/>
</dbReference>
<dbReference type="InterPro" id="IPR027417">
    <property type="entry name" value="P-loop_NTPase"/>
</dbReference>
<dbReference type="EMBL" id="JAVRHS010000004">
    <property type="protein sequence ID" value="MDT0575930.1"/>
    <property type="molecule type" value="Genomic_DNA"/>
</dbReference>
<protein>
    <submittedName>
        <fullName evidence="4">Sulfotransferase domain-containing protein</fullName>
    </submittedName>
</protein>
<sequence length="291" mass="33195">MILNKTPTTSYPLQPRQDDKRLKRPVRFIARRATAHMRVLPDFLLVGGMKCGTSSMFRSLSRHSMIEPPFRKEVHYFSTGWQQGKSHSWYRAHFPRKSSVHDGSITGEACPAYLFHPTAMARCAMVVPDARIIVILRDPVERAISHYFHEVRMGRERLTIDKAMAVEEERMASISPGSECHDRAAAEMYLHASYKAQGIYVDQLERLYASYPASRVLVMKSEEIFVSPQQEVERALAFLGLEHERDPAGFPAANTGTNREPVSNDLIERLRGYFAPHNARLSAMLGSRFTW</sequence>
<evidence type="ECO:0000259" key="3">
    <source>
        <dbReference type="Pfam" id="PF00685"/>
    </source>
</evidence>
<feature type="domain" description="Sulfotransferase" evidence="3">
    <location>
        <begin position="41"/>
        <end position="243"/>
    </location>
</feature>
<dbReference type="Gene3D" id="3.40.50.300">
    <property type="entry name" value="P-loop containing nucleotide triphosphate hydrolases"/>
    <property type="match status" value="1"/>
</dbReference>